<evidence type="ECO:0000256" key="2">
    <source>
        <dbReference type="SAM" id="Phobius"/>
    </source>
</evidence>
<sequence length="190" mass="21109">MNQEQKSQGDFPAESASPKKRNPLERLLVWGGIIILLGVVLIEYRAKQNYDATVSALQEVANGERDIPINEARNLMVGYSQSEGPVPNQQGLNTYHYQWFSLLKSGTYQITLVENKDRLLKTFDGPAFAEDPDVLAARIKEANSDDVESTPPLIGNALPQKSNKETPTEDGSNRNKTTDEKNSKDDGFLN</sequence>
<organism evidence="3 4">
    <name type="scientific">Gimesia panareensis</name>
    <dbReference type="NCBI Taxonomy" id="2527978"/>
    <lineage>
        <taxon>Bacteria</taxon>
        <taxon>Pseudomonadati</taxon>
        <taxon>Planctomycetota</taxon>
        <taxon>Planctomycetia</taxon>
        <taxon>Planctomycetales</taxon>
        <taxon>Planctomycetaceae</taxon>
        <taxon>Gimesia</taxon>
    </lineage>
</organism>
<protein>
    <submittedName>
        <fullName evidence="3">Uncharacterized protein</fullName>
    </submittedName>
</protein>
<accession>A0A518A3T2</accession>
<dbReference type="EMBL" id="CP036317">
    <property type="protein sequence ID" value="QDV17463.1"/>
    <property type="molecule type" value="Genomic_DNA"/>
</dbReference>
<keyword evidence="2" id="KW-0472">Membrane</keyword>
<dbReference type="Proteomes" id="UP000320839">
    <property type="component" value="Chromosome"/>
</dbReference>
<gene>
    <name evidence="3" type="ORF">Pan153_21160</name>
</gene>
<evidence type="ECO:0000256" key="1">
    <source>
        <dbReference type="SAM" id="MobiDB-lite"/>
    </source>
</evidence>
<dbReference type="OrthoDB" id="213842at2"/>
<keyword evidence="2" id="KW-1133">Transmembrane helix</keyword>
<dbReference type="AlphaFoldDB" id="A0A518A3T2"/>
<accession>A0A518FM82</accession>
<feature type="transmembrane region" description="Helical" evidence="2">
    <location>
        <begin position="27"/>
        <end position="44"/>
    </location>
</feature>
<name>A0A518A3T2_9PLAN</name>
<feature type="region of interest" description="Disordered" evidence="1">
    <location>
        <begin position="142"/>
        <end position="190"/>
    </location>
</feature>
<reference evidence="3 4" key="1">
    <citation type="submission" date="2019-02" db="EMBL/GenBank/DDBJ databases">
        <title>Deep-cultivation of Planctomycetes and their phenomic and genomic characterization uncovers novel biology.</title>
        <authorList>
            <person name="Wiegand S."/>
            <person name="Jogler M."/>
            <person name="Boedeker C."/>
            <person name="Pinto D."/>
            <person name="Vollmers J."/>
            <person name="Rivas-Marin E."/>
            <person name="Kohn T."/>
            <person name="Peeters S.H."/>
            <person name="Heuer A."/>
            <person name="Rast P."/>
            <person name="Oberbeckmann S."/>
            <person name="Bunk B."/>
            <person name="Jeske O."/>
            <person name="Meyerdierks A."/>
            <person name="Storesund J.E."/>
            <person name="Kallscheuer N."/>
            <person name="Luecker S."/>
            <person name="Lage O.M."/>
            <person name="Pohl T."/>
            <person name="Merkel B.J."/>
            <person name="Hornburger P."/>
            <person name="Mueller R.-W."/>
            <person name="Bruemmer F."/>
            <person name="Labrenz M."/>
            <person name="Spormann A.M."/>
            <person name="Op den Camp H."/>
            <person name="Overmann J."/>
            <person name="Amann R."/>
            <person name="Jetten M.S.M."/>
            <person name="Mascher T."/>
            <person name="Medema M.H."/>
            <person name="Devos D.P."/>
            <person name="Kaster A.-K."/>
            <person name="Ovreas L."/>
            <person name="Rohde M."/>
            <person name="Galperin M.Y."/>
            <person name="Jogler C."/>
        </authorList>
    </citation>
    <scope>NUCLEOTIDE SEQUENCE [LARGE SCALE GENOMIC DNA]</scope>
    <source>
        <strain evidence="3 4">Pan153</strain>
    </source>
</reference>
<keyword evidence="2" id="KW-0812">Transmembrane</keyword>
<feature type="compositionally biased region" description="Basic and acidic residues" evidence="1">
    <location>
        <begin position="162"/>
        <end position="190"/>
    </location>
</feature>
<dbReference type="RefSeq" id="WP_145106057.1">
    <property type="nucleotide sequence ID" value="NZ_CP036277.1"/>
</dbReference>
<proteinExistence type="predicted"/>
<evidence type="ECO:0000313" key="3">
    <source>
        <dbReference type="EMBL" id="QDV17463.1"/>
    </source>
</evidence>
<evidence type="ECO:0000313" key="4">
    <source>
        <dbReference type="Proteomes" id="UP000320839"/>
    </source>
</evidence>